<dbReference type="OrthoDB" id="3163890at2759"/>
<keyword evidence="2" id="KW-1185">Reference proteome</keyword>
<gene>
    <name evidence="1" type="ORF">HYPSUDRAFT_208542</name>
</gene>
<dbReference type="AlphaFoldDB" id="A0A0D2NDE8"/>
<evidence type="ECO:0000313" key="1">
    <source>
        <dbReference type="EMBL" id="KJA14626.1"/>
    </source>
</evidence>
<accession>A0A0D2NDE8</accession>
<dbReference type="STRING" id="945553.A0A0D2NDE8"/>
<protein>
    <submittedName>
        <fullName evidence="1">Uncharacterized protein</fullName>
    </submittedName>
</protein>
<name>A0A0D2NDE8_HYPSF</name>
<dbReference type="EMBL" id="KN817671">
    <property type="protein sequence ID" value="KJA14626.1"/>
    <property type="molecule type" value="Genomic_DNA"/>
</dbReference>
<organism evidence="1 2">
    <name type="scientific">Hypholoma sublateritium (strain FD-334 SS-4)</name>
    <dbReference type="NCBI Taxonomy" id="945553"/>
    <lineage>
        <taxon>Eukaryota</taxon>
        <taxon>Fungi</taxon>
        <taxon>Dikarya</taxon>
        <taxon>Basidiomycota</taxon>
        <taxon>Agaricomycotina</taxon>
        <taxon>Agaricomycetes</taxon>
        <taxon>Agaricomycetidae</taxon>
        <taxon>Agaricales</taxon>
        <taxon>Agaricineae</taxon>
        <taxon>Strophariaceae</taxon>
        <taxon>Hypholoma</taxon>
    </lineage>
</organism>
<reference evidence="2" key="1">
    <citation type="submission" date="2014-04" db="EMBL/GenBank/DDBJ databases">
        <title>Evolutionary Origins and Diversification of the Mycorrhizal Mutualists.</title>
        <authorList>
            <consortium name="DOE Joint Genome Institute"/>
            <consortium name="Mycorrhizal Genomics Consortium"/>
            <person name="Kohler A."/>
            <person name="Kuo A."/>
            <person name="Nagy L.G."/>
            <person name="Floudas D."/>
            <person name="Copeland A."/>
            <person name="Barry K.W."/>
            <person name="Cichocki N."/>
            <person name="Veneault-Fourrey C."/>
            <person name="LaButti K."/>
            <person name="Lindquist E.A."/>
            <person name="Lipzen A."/>
            <person name="Lundell T."/>
            <person name="Morin E."/>
            <person name="Murat C."/>
            <person name="Riley R."/>
            <person name="Ohm R."/>
            <person name="Sun H."/>
            <person name="Tunlid A."/>
            <person name="Henrissat B."/>
            <person name="Grigoriev I.V."/>
            <person name="Hibbett D.S."/>
            <person name="Martin F."/>
        </authorList>
    </citation>
    <scope>NUCLEOTIDE SEQUENCE [LARGE SCALE GENOMIC DNA]</scope>
    <source>
        <strain evidence="2">FD-334 SS-4</strain>
    </source>
</reference>
<sequence length="306" mass="34099">MVAVNTVFPAFRSLLDNAEIPNDEAIDDDLEGERETLPELTLADRLPPVSDGISRWRKSITGASKGITDKTDGDYQRLAKQCAEFLVNNGIIKSIEQFLCLNPPAESPEYIITFIINESDEMTLKGKIKPYGAAIGTFSHAQKIRAAITHAFGRVHGLGNTSWHRDEISSCMQGNPSVSLQVSSYMLSLCTRKTRSGEIPTSGQAIISDALKKLHLFNENWELREYPPPNAHSTKHSDLDKVPLDDTENQLLASDEWGGSMARREIQAIYLIAFFCLLRSDEVLKIRREHLILSKDGQTVTVTLPF</sequence>
<evidence type="ECO:0000313" key="2">
    <source>
        <dbReference type="Proteomes" id="UP000054270"/>
    </source>
</evidence>
<proteinExistence type="predicted"/>
<dbReference type="Proteomes" id="UP000054270">
    <property type="component" value="Unassembled WGS sequence"/>
</dbReference>